<feature type="binding site" evidence="18">
    <location>
        <position position="113"/>
    </location>
    <ligand>
        <name>a divalent metal cation</name>
        <dbReference type="ChEBI" id="CHEBI:60240"/>
    </ligand>
</feature>
<reference evidence="21" key="1">
    <citation type="submission" date="2019-01" db="EMBL/GenBank/DDBJ databases">
        <title>Cytophagaceae bacterium strain CAR-16.</title>
        <authorList>
            <person name="Chen W.-M."/>
        </authorList>
    </citation>
    <scope>NUCLEOTIDE SEQUENCE [LARGE SCALE GENOMIC DNA]</scope>
    <source>
        <strain evidence="21">CHR27</strain>
    </source>
</reference>
<evidence type="ECO:0000256" key="9">
    <source>
        <dbReference type="ARBA" id="ARBA00022840"/>
    </source>
</evidence>
<keyword evidence="18" id="KW-0479">Metal-binding</keyword>
<feature type="binding site" evidence="17">
    <location>
        <position position="113"/>
    </location>
    <ligand>
        <name>ATP</name>
        <dbReference type="ChEBI" id="CHEBI:30616"/>
    </ligand>
</feature>
<keyword evidence="3" id="KW-1003">Cell membrane</keyword>
<dbReference type="InterPro" id="IPR000829">
    <property type="entry name" value="DAGK"/>
</dbReference>
<evidence type="ECO:0000256" key="16">
    <source>
        <dbReference type="PIRSR" id="PIRSR600829-2"/>
    </source>
</evidence>
<comment type="cofactor">
    <cofactor evidence="18">
        <name>Mg(2+)</name>
        <dbReference type="ChEBI" id="CHEBI:18420"/>
    </cofactor>
    <text evidence="18">Mn(2+), Zn(2+), Cd(2+) and Co(2+) support activity to lesser extents.</text>
</comment>
<sequence length="176" mass="18810">MVCCTIIAALLGLLMRPLLARRSSPLAWRPSSANPVSGSFAIRAAGRLESFAHAFDGWRFLVRNEPNMRIHLGIATLATLMGTWLRIGPSEWRWLIVAMTTVLAIEALNTAVEQACNAISRSYNPAIKAAKDVAAGAVLIAALAAALIGASVFLPHLRSADHERIILPTTICGETG</sequence>
<dbReference type="Pfam" id="PF01219">
    <property type="entry name" value="DAGK_prokar"/>
    <property type="match status" value="1"/>
</dbReference>
<feature type="transmembrane region" description="Helical" evidence="19">
    <location>
        <begin position="94"/>
        <end position="112"/>
    </location>
</feature>
<dbReference type="PANTHER" id="PTHR34299">
    <property type="entry name" value="DIACYLGLYCEROL KINASE"/>
    <property type="match status" value="1"/>
</dbReference>
<dbReference type="CDD" id="cd14265">
    <property type="entry name" value="UDPK_IM_like"/>
    <property type="match status" value="1"/>
</dbReference>
<organism evidence="20 21">
    <name type="scientific">Sphingobium fluviale</name>
    <dbReference type="NCBI Taxonomy" id="2506423"/>
    <lineage>
        <taxon>Bacteria</taxon>
        <taxon>Pseudomonadati</taxon>
        <taxon>Pseudomonadota</taxon>
        <taxon>Alphaproteobacteria</taxon>
        <taxon>Sphingomonadales</taxon>
        <taxon>Sphingomonadaceae</taxon>
        <taxon>Sphingobium</taxon>
    </lineage>
</organism>
<dbReference type="GO" id="GO:0005886">
    <property type="term" value="C:plasma membrane"/>
    <property type="evidence" value="ECO:0007669"/>
    <property type="project" value="UniProtKB-SubCell"/>
</dbReference>
<dbReference type="GO" id="GO:0008654">
    <property type="term" value="P:phospholipid biosynthetic process"/>
    <property type="evidence" value="ECO:0007669"/>
    <property type="project" value="UniProtKB-KW"/>
</dbReference>
<dbReference type="AlphaFoldDB" id="A0A4Q1KNP5"/>
<evidence type="ECO:0000256" key="5">
    <source>
        <dbReference type="ARBA" id="ARBA00022679"/>
    </source>
</evidence>
<evidence type="ECO:0000256" key="18">
    <source>
        <dbReference type="PIRSR" id="PIRSR600829-4"/>
    </source>
</evidence>
<evidence type="ECO:0000256" key="10">
    <source>
        <dbReference type="ARBA" id="ARBA00022989"/>
    </source>
</evidence>
<feature type="transmembrane region" description="Helical" evidence="19">
    <location>
        <begin position="68"/>
        <end position="87"/>
    </location>
</feature>
<evidence type="ECO:0000256" key="11">
    <source>
        <dbReference type="ARBA" id="ARBA00023098"/>
    </source>
</evidence>
<keyword evidence="4" id="KW-0444">Lipid biosynthesis</keyword>
<dbReference type="Proteomes" id="UP000290958">
    <property type="component" value="Unassembled WGS sequence"/>
</dbReference>
<evidence type="ECO:0000256" key="4">
    <source>
        <dbReference type="ARBA" id="ARBA00022516"/>
    </source>
</evidence>
<evidence type="ECO:0000256" key="14">
    <source>
        <dbReference type="ARBA" id="ARBA00023264"/>
    </source>
</evidence>
<evidence type="ECO:0000256" key="15">
    <source>
        <dbReference type="PIRSR" id="PIRSR600829-1"/>
    </source>
</evidence>
<gene>
    <name evidence="20" type="ORF">EQG66_00720</name>
</gene>
<keyword evidence="13" id="KW-0594">Phospholipid biosynthesis</keyword>
<evidence type="ECO:0000313" key="20">
    <source>
        <dbReference type="EMBL" id="RXR30849.1"/>
    </source>
</evidence>
<name>A0A4Q1KNP5_9SPHN</name>
<feature type="active site" description="Proton acceptor" evidence="15">
    <location>
        <position position="106"/>
    </location>
</feature>
<keyword evidence="7 17" id="KW-0547">Nucleotide-binding</keyword>
<feature type="transmembrane region" description="Helical" evidence="19">
    <location>
        <begin position="132"/>
        <end position="154"/>
    </location>
</feature>
<proteinExistence type="inferred from homology"/>
<keyword evidence="18" id="KW-0460">Magnesium</keyword>
<evidence type="ECO:0000256" key="12">
    <source>
        <dbReference type="ARBA" id="ARBA00023136"/>
    </source>
</evidence>
<comment type="caution">
    <text evidence="20">The sequence shown here is derived from an EMBL/GenBank/DDBJ whole genome shotgun (WGS) entry which is preliminary data.</text>
</comment>
<evidence type="ECO:0000256" key="13">
    <source>
        <dbReference type="ARBA" id="ARBA00023209"/>
    </source>
</evidence>
<dbReference type="GO" id="GO:0016301">
    <property type="term" value="F:kinase activity"/>
    <property type="evidence" value="ECO:0007669"/>
    <property type="project" value="UniProtKB-KW"/>
</dbReference>
<dbReference type="InterPro" id="IPR036945">
    <property type="entry name" value="DAGK_sf"/>
</dbReference>
<dbReference type="InterPro" id="IPR033717">
    <property type="entry name" value="UDPK"/>
</dbReference>
<dbReference type="PANTHER" id="PTHR34299:SF1">
    <property type="entry name" value="DIACYLGLYCEROL KINASE"/>
    <property type="match status" value="1"/>
</dbReference>
<keyword evidence="21" id="KW-1185">Reference proteome</keyword>
<keyword evidence="6 19" id="KW-0812">Transmembrane</keyword>
<evidence type="ECO:0000256" key="7">
    <source>
        <dbReference type="ARBA" id="ARBA00022741"/>
    </source>
</evidence>
<keyword evidence="11" id="KW-0443">Lipid metabolism</keyword>
<evidence type="ECO:0000256" key="3">
    <source>
        <dbReference type="ARBA" id="ARBA00022475"/>
    </source>
</evidence>
<keyword evidence="14" id="KW-1208">Phospholipid metabolism</keyword>
<evidence type="ECO:0000256" key="8">
    <source>
        <dbReference type="ARBA" id="ARBA00022777"/>
    </source>
</evidence>
<protein>
    <submittedName>
        <fullName evidence="20">Diacylglycerol kinase family protein</fullName>
    </submittedName>
</protein>
<evidence type="ECO:0000256" key="19">
    <source>
        <dbReference type="SAM" id="Phobius"/>
    </source>
</evidence>
<evidence type="ECO:0000256" key="2">
    <source>
        <dbReference type="ARBA" id="ARBA00005967"/>
    </source>
</evidence>
<dbReference type="Gene3D" id="1.10.287.3610">
    <property type="match status" value="1"/>
</dbReference>
<dbReference type="GO" id="GO:0046872">
    <property type="term" value="F:metal ion binding"/>
    <property type="evidence" value="ECO:0007669"/>
    <property type="project" value="UniProtKB-KW"/>
</dbReference>
<comment type="similarity">
    <text evidence="2">Belongs to the bacterial diacylglycerol kinase family.</text>
</comment>
<evidence type="ECO:0000256" key="1">
    <source>
        <dbReference type="ARBA" id="ARBA00004651"/>
    </source>
</evidence>
<feature type="binding site" evidence="18">
    <location>
        <position position="65"/>
    </location>
    <ligand>
        <name>a divalent metal cation</name>
        <dbReference type="ChEBI" id="CHEBI:60240"/>
    </ligand>
</feature>
<evidence type="ECO:0000256" key="17">
    <source>
        <dbReference type="PIRSR" id="PIRSR600829-3"/>
    </source>
</evidence>
<keyword evidence="8 20" id="KW-0418">Kinase</keyword>
<keyword evidence="12 19" id="KW-0472">Membrane</keyword>
<keyword evidence="10 19" id="KW-1133">Transmembrane helix</keyword>
<evidence type="ECO:0000313" key="21">
    <source>
        <dbReference type="Proteomes" id="UP000290958"/>
    </source>
</evidence>
<keyword evidence="9 17" id="KW-0067">ATP-binding</keyword>
<feature type="binding site" evidence="17">
    <location>
        <begin position="131"/>
        <end position="132"/>
    </location>
    <ligand>
        <name>ATP</name>
        <dbReference type="ChEBI" id="CHEBI:30616"/>
    </ligand>
</feature>
<dbReference type="GO" id="GO:0005524">
    <property type="term" value="F:ATP binding"/>
    <property type="evidence" value="ECO:0007669"/>
    <property type="project" value="UniProtKB-KW"/>
</dbReference>
<evidence type="ECO:0000256" key="6">
    <source>
        <dbReference type="ARBA" id="ARBA00022692"/>
    </source>
</evidence>
<dbReference type="EMBL" id="SBKP01000001">
    <property type="protein sequence ID" value="RXR30849.1"/>
    <property type="molecule type" value="Genomic_DNA"/>
</dbReference>
<accession>A0A4Q1KNP5</accession>
<dbReference type="OrthoDB" id="9796011at2"/>
<keyword evidence="5" id="KW-0808">Transferase</keyword>
<feature type="binding site" evidence="17">
    <location>
        <position position="65"/>
    </location>
    <ligand>
        <name>ATP</name>
        <dbReference type="ChEBI" id="CHEBI:30616"/>
    </ligand>
</feature>
<comment type="subcellular location">
    <subcellularLocation>
        <location evidence="1">Cell membrane</location>
        <topology evidence="1">Multi-pass membrane protein</topology>
    </subcellularLocation>
</comment>
<feature type="binding site" evidence="16">
    <location>
        <position position="106"/>
    </location>
    <ligand>
        <name>substrate</name>
    </ligand>
</feature>